<dbReference type="OrthoDB" id="5871398at2759"/>
<dbReference type="EMBL" id="KZ344992">
    <property type="protein sequence ID" value="PIO77580.1"/>
    <property type="molecule type" value="Genomic_DNA"/>
</dbReference>
<keyword evidence="4" id="KW-1185">Reference proteome</keyword>
<protein>
    <submittedName>
        <fullName evidence="3">Uncharacterized protein</fullName>
    </submittedName>
</protein>
<name>A0A2G9V768_TELCI</name>
<keyword evidence="1" id="KW-0175">Coiled coil</keyword>
<feature type="transmembrane region" description="Helical" evidence="2">
    <location>
        <begin position="137"/>
        <end position="156"/>
    </location>
</feature>
<sequence>MGCNNKRLQAAGALIDHIFSSIEQRKERELAARDALRELTKELQPYLTGEKAEHELSELSDALVVARNQIEGPAATVDQKQEEIDQIRDQINTIRYGLKERLQKILSGKKPVLVEASKKSGFLNEITGASAWQTATWLLLALCIMLAVALIAALVYQASQKCKYDQLHGTENK</sequence>
<keyword evidence="2" id="KW-1133">Transmembrane helix</keyword>
<organism evidence="3 4">
    <name type="scientific">Teladorsagia circumcincta</name>
    <name type="common">Brown stomach worm</name>
    <name type="synonym">Ostertagia circumcincta</name>
    <dbReference type="NCBI Taxonomy" id="45464"/>
    <lineage>
        <taxon>Eukaryota</taxon>
        <taxon>Metazoa</taxon>
        <taxon>Ecdysozoa</taxon>
        <taxon>Nematoda</taxon>
        <taxon>Chromadorea</taxon>
        <taxon>Rhabditida</taxon>
        <taxon>Rhabditina</taxon>
        <taxon>Rhabditomorpha</taxon>
        <taxon>Strongyloidea</taxon>
        <taxon>Trichostrongylidae</taxon>
        <taxon>Teladorsagia</taxon>
    </lineage>
</organism>
<feature type="coiled-coil region" evidence="1">
    <location>
        <begin position="22"/>
        <end position="69"/>
    </location>
</feature>
<reference evidence="3 4" key="1">
    <citation type="submission" date="2015-09" db="EMBL/GenBank/DDBJ databases">
        <title>Draft genome of the parasitic nematode Teladorsagia circumcincta isolate WARC Sus (inbred).</title>
        <authorList>
            <person name="Mitreva M."/>
        </authorList>
    </citation>
    <scope>NUCLEOTIDE SEQUENCE [LARGE SCALE GENOMIC DNA]</scope>
    <source>
        <strain evidence="3 4">S</strain>
    </source>
</reference>
<gene>
    <name evidence="3" type="ORF">TELCIR_00287</name>
</gene>
<evidence type="ECO:0000256" key="1">
    <source>
        <dbReference type="SAM" id="Coils"/>
    </source>
</evidence>
<keyword evidence="2" id="KW-0472">Membrane</keyword>
<proteinExistence type="predicted"/>
<accession>A0A2G9V768</accession>
<evidence type="ECO:0000313" key="3">
    <source>
        <dbReference type="EMBL" id="PIO77580.1"/>
    </source>
</evidence>
<evidence type="ECO:0000256" key="2">
    <source>
        <dbReference type="SAM" id="Phobius"/>
    </source>
</evidence>
<evidence type="ECO:0000313" key="4">
    <source>
        <dbReference type="Proteomes" id="UP000230423"/>
    </source>
</evidence>
<keyword evidence="2" id="KW-0812">Transmembrane</keyword>
<dbReference type="Proteomes" id="UP000230423">
    <property type="component" value="Unassembled WGS sequence"/>
</dbReference>
<dbReference type="AlphaFoldDB" id="A0A2G9V768"/>